<dbReference type="Proteomes" id="UP001283361">
    <property type="component" value="Unassembled WGS sequence"/>
</dbReference>
<dbReference type="GO" id="GO:0005739">
    <property type="term" value="C:mitochondrion"/>
    <property type="evidence" value="ECO:0007669"/>
    <property type="project" value="TreeGrafter"/>
</dbReference>
<accession>A0AAE1DLJ9</accession>
<proteinExistence type="predicted"/>
<evidence type="ECO:0000256" key="3">
    <source>
        <dbReference type="ARBA" id="ARBA00040516"/>
    </source>
</evidence>
<dbReference type="Pfam" id="PF00175">
    <property type="entry name" value="NAD_binding_1"/>
    <property type="match status" value="1"/>
</dbReference>
<dbReference type="Gene3D" id="2.40.30.10">
    <property type="entry name" value="Translation factors"/>
    <property type="match status" value="1"/>
</dbReference>
<evidence type="ECO:0000259" key="4">
    <source>
        <dbReference type="PROSITE" id="PS51384"/>
    </source>
</evidence>
<organism evidence="5 6">
    <name type="scientific">Elysia crispata</name>
    <name type="common">lettuce slug</name>
    <dbReference type="NCBI Taxonomy" id="231223"/>
    <lineage>
        <taxon>Eukaryota</taxon>
        <taxon>Metazoa</taxon>
        <taxon>Spiralia</taxon>
        <taxon>Lophotrochozoa</taxon>
        <taxon>Mollusca</taxon>
        <taxon>Gastropoda</taxon>
        <taxon>Heterobranchia</taxon>
        <taxon>Euthyneura</taxon>
        <taxon>Panpulmonata</taxon>
        <taxon>Sacoglossa</taxon>
        <taxon>Placobranchoidea</taxon>
        <taxon>Plakobranchidae</taxon>
        <taxon>Elysia</taxon>
    </lineage>
</organism>
<dbReference type="InterPro" id="IPR017938">
    <property type="entry name" value="Riboflavin_synthase-like_b-brl"/>
</dbReference>
<dbReference type="InterPro" id="IPR001433">
    <property type="entry name" value="OxRdtase_FAD/NAD-bd"/>
</dbReference>
<dbReference type="SUPFAM" id="SSF63380">
    <property type="entry name" value="Riboflavin synthase domain-like"/>
    <property type="match status" value="1"/>
</dbReference>
<keyword evidence="1" id="KW-0560">Oxidoreductase</keyword>
<dbReference type="PANTHER" id="PTHR46505:SF1">
    <property type="entry name" value="OXIDOREDUCTASE NAD-BINDING DOMAIN-CONTAINING PROTEIN 1"/>
    <property type="match status" value="1"/>
</dbReference>
<dbReference type="AlphaFoldDB" id="A0AAE1DLJ9"/>
<dbReference type="PANTHER" id="PTHR46505">
    <property type="entry name" value="OXIDOREDUCTASE NAD-BINDING DOMAIN-CONTAINING PROTEIN 1"/>
    <property type="match status" value="1"/>
</dbReference>
<keyword evidence="2" id="KW-0520">NAD</keyword>
<dbReference type="PRINTS" id="PR00410">
    <property type="entry name" value="PHEHYDRXLASE"/>
</dbReference>
<dbReference type="Gene3D" id="3.40.50.80">
    <property type="entry name" value="Nucleotide-binding domain of ferredoxin-NADP reductase (FNR) module"/>
    <property type="match status" value="1"/>
</dbReference>
<sequence>MSIGVSLKCCLLFQRRILLKRFLRKMSDSTRSDHLQRTVTKPRNDVIVEAKVSEMKDISSAVKLLKLHVADKNFSFKAGQWVDMFIPGVDTVGGFSMCSPPHLLTETGMLHLAIKYSTHPPALWIHTKCCVGSQVTMRVGGDFYYSPGPNTGHRDLLLLAGGVGVNPLYSMLQHFVYCQGKEESFVKGRSAHMLYSARNETELIFKDDLENIAESVSNVSLNLYSSREKSTPSRFVRDSRIYANDVHAALSKLDIKQTDVYLCGPLPFIEDMRSHCTAAGVPSDSVHYEQWW</sequence>
<dbReference type="PROSITE" id="PS51384">
    <property type="entry name" value="FAD_FR"/>
    <property type="match status" value="1"/>
</dbReference>
<evidence type="ECO:0000256" key="1">
    <source>
        <dbReference type="ARBA" id="ARBA00023002"/>
    </source>
</evidence>
<comment type="caution">
    <text evidence="5">The sequence shown here is derived from an EMBL/GenBank/DDBJ whole genome shotgun (WGS) entry which is preliminary data.</text>
</comment>
<dbReference type="InterPro" id="IPR052128">
    <property type="entry name" value="Oxidoreductase_NAD-binding"/>
</dbReference>
<dbReference type="EMBL" id="JAWDGP010003357">
    <property type="protein sequence ID" value="KAK3775049.1"/>
    <property type="molecule type" value="Genomic_DNA"/>
</dbReference>
<gene>
    <name evidence="5" type="ORF">RRG08_048259</name>
</gene>
<feature type="domain" description="FAD-binding FR-type" evidence="4">
    <location>
        <begin position="45"/>
        <end position="156"/>
    </location>
</feature>
<dbReference type="SUPFAM" id="SSF52343">
    <property type="entry name" value="Ferredoxin reductase-like, C-terminal NADP-linked domain"/>
    <property type="match status" value="1"/>
</dbReference>
<dbReference type="CDD" id="cd00322">
    <property type="entry name" value="FNR_like"/>
    <property type="match status" value="1"/>
</dbReference>
<dbReference type="InterPro" id="IPR017927">
    <property type="entry name" value="FAD-bd_FR_type"/>
</dbReference>
<evidence type="ECO:0000313" key="5">
    <source>
        <dbReference type="EMBL" id="KAK3775049.1"/>
    </source>
</evidence>
<evidence type="ECO:0000256" key="2">
    <source>
        <dbReference type="ARBA" id="ARBA00023027"/>
    </source>
</evidence>
<protein>
    <recommendedName>
        <fullName evidence="3">Oxidoreductase NAD-binding domain-containing protein 1</fullName>
    </recommendedName>
</protein>
<evidence type="ECO:0000313" key="6">
    <source>
        <dbReference type="Proteomes" id="UP001283361"/>
    </source>
</evidence>
<name>A0AAE1DLJ9_9GAST</name>
<dbReference type="GO" id="GO:0016491">
    <property type="term" value="F:oxidoreductase activity"/>
    <property type="evidence" value="ECO:0007669"/>
    <property type="project" value="UniProtKB-KW"/>
</dbReference>
<reference evidence="5" key="1">
    <citation type="journal article" date="2023" name="G3 (Bethesda)">
        <title>A reference genome for the long-term kleptoplast-retaining sea slug Elysia crispata morphotype clarki.</title>
        <authorList>
            <person name="Eastman K.E."/>
            <person name="Pendleton A.L."/>
            <person name="Shaikh M.A."/>
            <person name="Suttiyut T."/>
            <person name="Ogas R."/>
            <person name="Tomko P."/>
            <person name="Gavelis G."/>
            <person name="Widhalm J.R."/>
            <person name="Wisecaver J.H."/>
        </authorList>
    </citation>
    <scope>NUCLEOTIDE SEQUENCE</scope>
    <source>
        <strain evidence="5">ECLA1</strain>
    </source>
</reference>
<keyword evidence="6" id="KW-1185">Reference proteome</keyword>
<dbReference type="InterPro" id="IPR039261">
    <property type="entry name" value="FNR_nucleotide-bd"/>
</dbReference>